<feature type="domain" description="B12-binding" evidence="1">
    <location>
        <begin position="183"/>
        <end position="312"/>
    </location>
</feature>
<keyword evidence="3" id="KW-1185">Reference proteome</keyword>
<dbReference type="CDD" id="cd02065">
    <property type="entry name" value="B12-binding_like"/>
    <property type="match status" value="1"/>
</dbReference>
<dbReference type="Gene3D" id="3.40.50.280">
    <property type="entry name" value="Cobalamin-binding domain"/>
    <property type="match status" value="1"/>
</dbReference>
<name>A0A317FJR8_9PROT</name>
<comment type="caution">
    <text evidence="2">The sequence shown here is derived from an EMBL/GenBank/DDBJ whole genome shotgun (WGS) entry which is preliminary data.</text>
</comment>
<dbReference type="AlphaFoldDB" id="A0A317FJR8"/>
<proteinExistence type="predicted"/>
<dbReference type="Proteomes" id="UP000245765">
    <property type="component" value="Unassembled WGS sequence"/>
</dbReference>
<evidence type="ECO:0000259" key="1">
    <source>
        <dbReference type="PROSITE" id="PS51332"/>
    </source>
</evidence>
<dbReference type="Pfam" id="PF02310">
    <property type="entry name" value="B12-binding"/>
    <property type="match status" value="1"/>
</dbReference>
<gene>
    <name evidence="2" type="ORF">DFH01_07155</name>
</gene>
<protein>
    <recommendedName>
        <fullName evidence="1">B12-binding domain-containing protein</fullName>
    </recommendedName>
</protein>
<evidence type="ECO:0000313" key="3">
    <source>
        <dbReference type="Proteomes" id="UP000245765"/>
    </source>
</evidence>
<sequence length="312" mass="33091">MTSKPMAAGEPLVEMTESGGQSMSVVTSGFSPASPVALASASETGLRPAGEGAERRHVAWLAKALEAEVIPRLVLARNVGPDTAGHEAGPGPTAEEVEELARIAMTGELAAAAAFVGRLRARDVSLPRIYLELLAPTARRLGEMWSEDRCDFTSVTVGLCCLQQLVLENSHAFEPRRGRHGGVRRILLAPVPGEQHSLGLLIVGEFFRRQGWEVISGTGASAREIVATTRKQWFSMVGFSLTCDSRVEALAALIHDIRRATRNPGLGVMVGGLPFAERPELAALVGADATATDGQQAVLKAETLLALLTQET</sequence>
<dbReference type="InterPro" id="IPR006158">
    <property type="entry name" value="Cobalamin-bd"/>
</dbReference>
<dbReference type="GO" id="GO:0046872">
    <property type="term" value="F:metal ion binding"/>
    <property type="evidence" value="ECO:0007669"/>
    <property type="project" value="InterPro"/>
</dbReference>
<organism evidence="2 3">
    <name type="scientific">Falsiroseomonas bella</name>
    <dbReference type="NCBI Taxonomy" id="2184016"/>
    <lineage>
        <taxon>Bacteria</taxon>
        <taxon>Pseudomonadati</taxon>
        <taxon>Pseudomonadota</taxon>
        <taxon>Alphaproteobacteria</taxon>
        <taxon>Acetobacterales</taxon>
        <taxon>Roseomonadaceae</taxon>
        <taxon>Falsiroseomonas</taxon>
    </lineage>
</organism>
<dbReference type="RefSeq" id="WP_109869636.1">
    <property type="nucleotide sequence ID" value="NZ_QGNA01000001.1"/>
</dbReference>
<accession>A0A317FJR8</accession>
<evidence type="ECO:0000313" key="2">
    <source>
        <dbReference type="EMBL" id="PWS39015.1"/>
    </source>
</evidence>
<dbReference type="InterPro" id="IPR036724">
    <property type="entry name" value="Cobalamin-bd_sf"/>
</dbReference>
<dbReference type="SUPFAM" id="SSF52242">
    <property type="entry name" value="Cobalamin (vitamin B12)-binding domain"/>
    <property type="match status" value="1"/>
</dbReference>
<reference evidence="3" key="1">
    <citation type="submission" date="2018-05" db="EMBL/GenBank/DDBJ databases">
        <authorList>
            <person name="Du Z."/>
            <person name="Wang X."/>
        </authorList>
    </citation>
    <scope>NUCLEOTIDE SEQUENCE [LARGE SCALE GENOMIC DNA]</scope>
    <source>
        <strain evidence="3">CQN31</strain>
    </source>
</reference>
<dbReference type="EMBL" id="QGNA01000001">
    <property type="protein sequence ID" value="PWS39015.1"/>
    <property type="molecule type" value="Genomic_DNA"/>
</dbReference>
<dbReference type="PROSITE" id="PS51332">
    <property type="entry name" value="B12_BINDING"/>
    <property type="match status" value="1"/>
</dbReference>
<dbReference type="GO" id="GO:0031419">
    <property type="term" value="F:cobalamin binding"/>
    <property type="evidence" value="ECO:0007669"/>
    <property type="project" value="InterPro"/>
</dbReference>
<dbReference type="OrthoDB" id="5498228at2"/>